<evidence type="ECO:0000256" key="8">
    <source>
        <dbReference type="ARBA" id="ARBA00023316"/>
    </source>
</evidence>
<dbReference type="Gene3D" id="3.90.190.20">
    <property type="entry name" value="Mur ligase, C-terminal domain"/>
    <property type="match status" value="1"/>
</dbReference>
<keyword evidence="2" id="KW-0132">Cell division</keyword>
<evidence type="ECO:0000259" key="9">
    <source>
        <dbReference type="Pfam" id="PF01225"/>
    </source>
</evidence>
<dbReference type="EMBL" id="PFBA01000025">
    <property type="protein sequence ID" value="PIT92352.1"/>
    <property type="molecule type" value="Genomic_DNA"/>
</dbReference>
<dbReference type="GO" id="GO:0051301">
    <property type="term" value="P:cell division"/>
    <property type="evidence" value="ECO:0007669"/>
    <property type="project" value="UniProtKB-KW"/>
</dbReference>
<dbReference type="Pfam" id="PF08245">
    <property type="entry name" value="Mur_ligase_M"/>
    <property type="match status" value="1"/>
</dbReference>
<dbReference type="PANTHER" id="PTHR43445:SF3">
    <property type="entry name" value="UDP-N-ACETYLMURAMATE--L-ALANINE LIGASE"/>
    <property type="match status" value="1"/>
</dbReference>
<feature type="domain" description="Mur ligase C-terminal" evidence="10">
    <location>
        <begin position="287"/>
        <end position="417"/>
    </location>
</feature>
<dbReference type="GO" id="GO:0005524">
    <property type="term" value="F:ATP binding"/>
    <property type="evidence" value="ECO:0007669"/>
    <property type="project" value="UniProtKB-KW"/>
</dbReference>
<dbReference type="InterPro" id="IPR000713">
    <property type="entry name" value="Mur_ligase_N"/>
</dbReference>
<dbReference type="PANTHER" id="PTHR43445">
    <property type="entry name" value="UDP-N-ACETYLMURAMATE--L-ALANINE LIGASE-RELATED"/>
    <property type="match status" value="1"/>
</dbReference>
<dbReference type="Gene3D" id="3.40.1190.10">
    <property type="entry name" value="Mur-like, catalytic domain"/>
    <property type="match status" value="1"/>
</dbReference>
<keyword evidence="4" id="KW-0067">ATP-binding</keyword>
<accession>A0A2M6WHU4</accession>
<evidence type="ECO:0000256" key="5">
    <source>
        <dbReference type="ARBA" id="ARBA00022960"/>
    </source>
</evidence>
<organism evidence="12 13">
    <name type="scientific">Candidatus Harrisonbacteria bacterium CG10_big_fil_rev_8_21_14_0_10_42_17</name>
    <dbReference type="NCBI Taxonomy" id="1974584"/>
    <lineage>
        <taxon>Bacteria</taxon>
        <taxon>Candidatus Harrisoniibacteriota</taxon>
    </lineage>
</organism>
<evidence type="ECO:0000313" key="13">
    <source>
        <dbReference type="Proteomes" id="UP000228635"/>
    </source>
</evidence>
<dbReference type="GO" id="GO:0009252">
    <property type="term" value="P:peptidoglycan biosynthetic process"/>
    <property type="evidence" value="ECO:0007669"/>
    <property type="project" value="UniProtKB-KW"/>
</dbReference>
<dbReference type="SUPFAM" id="SSF53623">
    <property type="entry name" value="MurD-like peptide ligases, catalytic domain"/>
    <property type="match status" value="1"/>
</dbReference>
<keyword evidence="7" id="KW-0131">Cell cycle</keyword>
<dbReference type="GO" id="GO:0071555">
    <property type="term" value="P:cell wall organization"/>
    <property type="evidence" value="ECO:0007669"/>
    <property type="project" value="UniProtKB-KW"/>
</dbReference>
<keyword evidence="3" id="KW-0547">Nucleotide-binding</keyword>
<keyword evidence="1" id="KW-0436">Ligase</keyword>
<feature type="domain" description="Mur ligase central" evidence="11">
    <location>
        <begin position="110"/>
        <end position="242"/>
    </location>
</feature>
<dbReference type="Proteomes" id="UP000228635">
    <property type="component" value="Unassembled WGS sequence"/>
</dbReference>
<dbReference type="InterPro" id="IPR004101">
    <property type="entry name" value="Mur_ligase_C"/>
</dbReference>
<comment type="caution">
    <text evidence="12">The sequence shown here is derived from an EMBL/GenBank/DDBJ whole genome shotgun (WGS) entry which is preliminary data.</text>
</comment>
<dbReference type="InterPro" id="IPR013221">
    <property type="entry name" value="Mur_ligase_cen"/>
</dbReference>
<dbReference type="GO" id="GO:0008360">
    <property type="term" value="P:regulation of cell shape"/>
    <property type="evidence" value="ECO:0007669"/>
    <property type="project" value="UniProtKB-KW"/>
</dbReference>
<proteinExistence type="predicted"/>
<name>A0A2M6WHU4_9BACT</name>
<dbReference type="Pfam" id="PF02875">
    <property type="entry name" value="Mur_ligase_C"/>
    <property type="match status" value="1"/>
</dbReference>
<dbReference type="Pfam" id="PF01225">
    <property type="entry name" value="Mur_ligase"/>
    <property type="match status" value="1"/>
</dbReference>
<keyword evidence="6" id="KW-0573">Peptidoglycan synthesis</keyword>
<dbReference type="InterPro" id="IPR036615">
    <property type="entry name" value="Mur_ligase_C_dom_sf"/>
</dbReference>
<evidence type="ECO:0000259" key="11">
    <source>
        <dbReference type="Pfam" id="PF08245"/>
    </source>
</evidence>
<keyword evidence="8" id="KW-0961">Cell wall biogenesis/degradation</keyword>
<feature type="domain" description="Mur ligase N-terminal catalytic" evidence="9">
    <location>
        <begin position="8"/>
        <end position="105"/>
    </location>
</feature>
<evidence type="ECO:0000256" key="1">
    <source>
        <dbReference type="ARBA" id="ARBA00022598"/>
    </source>
</evidence>
<evidence type="ECO:0000259" key="10">
    <source>
        <dbReference type="Pfam" id="PF02875"/>
    </source>
</evidence>
<evidence type="ECO:0000256" key="6">
    <source>
        <dbReference type="ARBA" id="ARBA00022984"/>
    </source>
</evidence>
<evidence type="ECO:0000256" key="3">
    <source>
        <dbReference type="ARBA" id="ARBA00022741"/>
    </source>
</evidence>
<dbReference type="GO" id="GO:0016881">
    <property type="term" value="F:acid-amino acid ligase activity"/>
    <property type="evidence" value="ECO:0007669"/>
    <property type="project" value="InterPro"/>
</dbReference>
<dbReference type="InterPro" id="IPR036565">
    <property type="entry name" value="Mur-like_cat_sf"/>
</dbReference>
<dbReference type="InterPro" id="IPR050061">
    <property type="entry name" value="MurCDEF_pg_biosynth"/>
</dbReference>
<reference evidence="13" key="1">
    <citation type="submission" date="2017-09" db="EMBL/GenBank/DDBJ databases">
        <title>Depth-based differentiation of microbial function through sediment-hosted aquifers and enrichment of novel symbionts in the deep terrestrial subsurface.</title>
        <authorList>
            <person name="Probst A.J."/>
            <person name="Ladd B."/>
            <person name="Jarett J.K."/>
            <person name="Geller-Mcgrath D.E."/>
            <person name="Sieber C.M.K."/>
            <person name="Emerson J.B."/>
            <person name="Anantharaman K."/>
            <person name="Thomas B.C."/>
            <person name="Malmstrom R."/>
            <person name="Stieglmeier M."/>
            <person name="Klingl A."/>
            <person name="Woyke T."/>
            <person name="Ryan C.M."/>
            <person name="Banfield J.F."/>
        </authorList>
    </citation>
    <scope>NUCLEOTIDE SEQUENCE [LARGE SCALE GENOMIC DNA]</scope>
</reference>
<dbReference type="SUPFAM" id="SSF53244">
    <property type="entry name" value="MurD-like peptide ligases, peptide-binding domain"/>
    <property type="match status" value="1"/>
</dbReference>
<dbReference type="Gene3D" id="3.40.50.720">
    <property type="entry name" value="NAD(P)-binding Rossmann-like Domain"/>
    <property type="match status" value="1"/>
</dbReference>
<dbReference type="SUPFAM" id="SSF51984">
    <property type="entry name" value="MurCD N-terminal domain"/>
    <property type="match status" value="1"/>
</dbReference>
<sequence length="426" mass="47942">MKYMKRYIHMIGIGGIGVSALARYYQAQGARVTGSDMSMSELVKELRREGIVIALGHKRENIKKPDVVIYSAAIQRGNSELQEARRKKIPVQTYAEALGALTREYFTIAVSGSHGKSTTTALIALMMIKAGLGPTVIVGTKLKEFGNRNFRKGKSYYLVIEADDYNRSFHHHTPNIVVLTNIDAEHLDTYGNLAGVVRGFRDFLKNLDESGRIVGNYADKNIRKIAKPFGKRTIWYNKGSFKRHALTIPGYHNQLNAEAAWQAVKLLGVQRKTAEAALKTFTGAWRRTELLRPKDKTIRAMLISDYAHHPTEVRATLGGIREQYPKKKIIAVFQPHLDKRLEDCFTALPKSFNDADRVYILPTYKVTGRATKPKKTAKELAEKIQGGIYIASKKKAKDILHDELKNTNNLIIAMSAGDLDSEIRRW</sequence>
<gene>
    <name evidence="12" type="ORF">COU08_02860</name>
</gene>
<keyword evidence="5" id="KW-0133">Cell shape</keyword>
<dbReference type="AlphaFoldDB" id="A0A2M6WHU4"/>
<evidence type="ECO:0000256" key="4">
    <source>
        <dbReference type="ARBA" id="ARBA00022840"/>
    </source>
</evidence>
<evidence type="ECO:0008006" key="14">
    <source>
        <dbReference type="Google" id="ProtNLM"/>
    </source>
</evidence>
<evidence type="ECO:0000256" key="7">
    <source>
        <dbReference type="ARBA" id="ARBA00023306"/>
    </source>
</evidence>
<evidence type="ECO:0000313" key="12">
    <source>
        <dbReference type="EMBL" id="PIT92352.1"/>
    </source>
</evidence>
<evidence type="ECO:0000256" key="2">
    <source>
        <dbReference type="ARBA" id="ARBA00022618"/>
    </source>
</evidence>
<protein>
    <recommendedName>
        <fullName evidence="14">UDP-N-acetylmuramate--L-alanine ligase</fullName>
    </recommendedName>
</protein>